<dbReference type="Pfam" id="PF13556">
    <property type="entry name" value="HTH_30"/>
    <property type="match status" value="1"/>
</dbReference>
<dbReference type="PANTHER" id="PTHR33744">
    <property type="entry name" value="CARBOHYDRATE DIACID REGULATOR"/>
    <property type="match status" value="1"/>
</dbReference>
<accession>A0ABT7DSU4</accession>
<dbReference type="Proteomes" id="UP001232750">
    <property type="component" value="Unassembled WGS sequence"/>
</dbReference>
<keyword evidence="5" id="KW-1185">Reference proteome</keyword>
<evidence type="ECO:0000313" key="4">
    <source>
        <dbReference type="EMBL" id="MDJ1651601.1"/>
    </source>
</evidence>
<protein>
    <submittedName>
        <fullName evidence="4">Helix-turn-helix domain-containing protein</fullName>
    </submittedName>
</protein>
<dbReference type="RefSeq" id="WP_283832949.1">
    <property type="nucleotide sequence ID" value="NZ_JASJEU010000024.1"/>
</dbReference>
<comment type="similarity">
    <text evidence="1">Belongs to the CdaR family.</text>
</comment>
<organism evidence="4 5">
    <name type="scientific">Gordonibacter faecis</name>
    <dbReference type="NCBI Taxonomy" id="3047475"/>
    <lineage>
        <taxon>Bacteria</taxon>
        <taxon>Bacillati</taxon>
        <taxon>Actinomycetota</taxon>
        <taxon>Coriobacteriia</taxon>
        <taxon>Eggerthellales</taxon>
        <taxon>Eggerthellaceae</taxon>
        <taxon>Gordonibacter</taxon>
    </lineage>
</organism>
<feature type="domain" description="CdaR GGDEF-like" evidence="3">
    <location>
        <begin position="283"/>
        <end position="392"/>
    </location>
</feature>
<dbReference type="PANTHER" id="PTHR33744:SF15">
    <property type="entry name" value="CARBOHYDRATE DIACID REGULATOR"/>
    <property type="match status" value="1"/>
</dbReference>
<evidence type="ECO:0000259" key="2">
    <source>
        <dbReference type="Pfam" id="PF13556"/>
    </source>
</evidence>
<dbReference type="InterPro" id="IPR042070">
    <property type="entry name" value="PucR_C-HTH_sf"/>
</dbReference>
<dbReference type="EMBL" id="JASJEU010000024">
    <property type="protein sequence ID" value="MDJ1651601.1"/>
    <property type="molecule type" value="Genomic_DNA"/>
</dbReference>
<dbReference type="Gene3D" id="1.10.10.2840">
    <property type="entry name" value="PucR C-terminal helix-turn-helix domain"/>
    <property type="match status" value="1"/>
</dbReference>
<evidence type="ECO:0000256" key="1">
    <source>
        <dbReference type="ARBA" id="ARBA00006754"/>
    </source>
</evidence>
<comment type="caution">
    <text evidence="4">The sequence shown here is derived from an EMBL/GenBank/DDBJ whole genome shotgun (WGS) entry which is preliminary data.</text>
</comment>
<reference evidence="4 5" key="1">
    <citation type="submission" date="2023-05" db="EMBL/GenBank/DDBJ databases">
        <title>Gordonibacter KGMB12511T sp. nov., isolated from faeces of healthy Korean.</title>
        <authorList>
            <person name="Kim H.S."/>
            <person name="Kim J.-S."/>
            <person name="Suh M.K."/>
            <person name="Eom M.K."/>
            <person name="Do H.E."/>
            <person name="Lee J.-S."/>
        </authorList>
    </citation>
    <scope>NUCLEOTIDE SEQUENCE [LARGE SCALE GENOMIC DNA]</scope>
    <source>
        <strain evidence="4 5">KGMB12511</strain>
    </source>
</reference>
<proteinExistence type="inferred from homology"/>
<dbReference type="InterPro" id="IPR025736">
    <property type="entry name" value="PucR_C-HTH_dom"/>
</dbReference>
<dbReference type="InterPro" id="IPR041522">
    <property type="entry name" value="CdaR_GGDEF"/>
</dbReference>
<evidence type="ECO:0000259" key="3">
    <source>
        <dbReference type="Pfam" id="PF17853"/>
    </source>
</evidence>
<dbReference type="InterPro" id="IPR051448">
    <property type="entry name" value="CdaR-like_regulators"/>
</dbReference>
<gene>
    <name evidence="4" type="ORF">QNJ86_12375</name>
</gene>
<sequence>MFLNAYVVASKLQGVTDSYLRSDSLEARLSFAAPLTESRLLAESCLYVAVGEDLARIAPSPTEGSYSIVSIGPPPAELIENEHFDIVIVRPLRDLSTVLQQVEDLFALFNDWQQGMLLELVSESASLDRLLSRAVPIFGNPIELFGEKFQVLGRGQTEAHFIPDCNYDKETGFMARDLMDRFGHNEAFARSHDLEGPHVDLSLESAFFNIRKRGKFVARLVIPFIDRDCDEGDLYPLIVLADIVKQYLLINQVSVFGLQSSFKKALQRFFFSSDQSDGVKKTAVSAINRLGWGTCDPYQAICIVPDFSSVAINALYYQCLELEKEIWSSVAMLEGSEIFLLVNLSGQQSGRNAVLDQLDELSQEHCFVAGTSTVFDDFSQAPVFFRQARATAFMAVEHEAQTYGVYSFEKYRLAFVLTNGLYELPSVAIIPASLQAVIDYDSQHGTEYYDTLKTYLKENLNVSATAGCMCVHGGTMRYRIKRLEEMLCDLDLQTVDDRLFLQCVFMLIDGLYSSAS</sequence>
<dbReference type="Pfam" id="PF17853">
    <property type="entry name" value="GGDEF_2"/>
    <property type="match status" value="1"/>
</dbReference>
<name>A0ABT7DSU4_9ACTN</name>
<evidence type="ECO:0000313" key="5">
    <source>
        <dbReference type="Proteomes" id="UP001232750"/>
    </source>
</evidence>
<feature type="domain" description="PucR C-terminal helix-turn-helix" evidence="2">
    <location>
        <begin position="449"/>
        <end position="503"/>
    </location>
</feature>